<evidence type="ECO:0000313" key="3">
    <source>
        <dbReference type="EMBL" id="NNU27873.1"/>
    </source>
</evidence>
<evidence type="ECO:0000313" key="4">
    <source>
        <dbReference type="Proteomes" id="UP000557204"/>
    </source>
</evidence>
<feature type="compositionally biased region" description="Basic and acidic residues" evidence="1">
    <location>
        <begin position="95"/>
        <end position="119"/>
    </location>
</feature>
<evidence type="ECO:0000259" key="2">
    <source>
        <dbReference type="Pfam" id="PF01882"/>
    </source>
</evidence>
<dbReference type="EMBL" id="JABFAJ010000018">
    <property type="protein sequence ID" value="NNU27873.1"/>
    <property type="molecule type" value="Genomic_DNA"/>
</dbReference>
<keyword evidence="4" id="KW-1185">Reference proteome</keyword>
<reference evidence="3 4" key="1">
    <citation type="submission" date="2020-05" db="EMBL/GenBank/DDBJ databases">
        <title>Genome sequence of Isoptericola sp. JC619 isolated from Chilika lagoon, India.</title>
        <authorList>
            <person name="Kumar D."/>
            <person name="Appam K."/>
            <person name="Gandham S."/>
            <person name="Uppada J."/>
            <person name="Sasikala C."/>
            <person name="Venkata Ramana C."/>
        </authorList>
    </citation>
    <scope>NUCLEOTIDE SEQUENCE [LARGE SCALE GENOMIC DNA]</scope>
    <source>
        <strain evidence="3 4">JC619</strain>
    </source>
</reference>
<sequence length="456" mass="48484">MVLTWRAVVLAAVGAVPVALWPVPGVVLVWLLVVAAVCALDVALAASPRQVTVQRTVPTSVRLGTPVDSRLVVTNAAGRRLRAVVRDAWPPSLAARDDSGSRQTHTDPSRPVRDARHPVDLAPGDSVRLRTPLLPTRRGDRYAGPVTVRTLGPLRVAGRQAAIPVGGRVRVLPEFTSRRHLPSRLARLREMDGRAAVQVRGEGTEFDSLREYVVGDDVRSIDWRATARGGDVVVRTWRPERDRRVVVVLDTGRTSAARIGTVDDGSVNVGGTRFEASVEAALLLGALADRAGDRVQVLAYDRTVRARVAGASGPRLLPAMADALAAVEPVLLETDWTGLVGQVRARVSQRSLVVLLTSLDPAAVETGLLPVVDRLTGTHQVVVAAVADADVTTLAAGRDTVEEVYDAAAASRGDLDRSAVAAVLRQHGAEVLEALPDQLAPRLADTYLALKAAGRL</sequence>
<accession>A0A849KH02</accession>
<organism evidence="3 4">
    <name type="scientific">Isoptericola sediminis</name>
    <dbReference type="NCBI Taxonomy" id="2733572"/>
    <lineage>
        <taxon>Bacteria</taxon>
        <taxon>Bacillati</taxon>
        <taxon>Actinomycetota</taxon>
        <taxon>Actinomycetes</taxon>
        <taxon>Micrococcales</taxon>
        <taxon>Promicromonosporaceae</taxon>
        <taxon>Isoptericola</taxon>
    </lineage>
</organism>
<dbReference type="Pfam" id="PF01882">
    <property type="entry name" value="DUF58"/>
    <property type="match status" value="1"/>
</dbReference>
<dbReference type="Proteomes" id="UP000557204">
    <property type="component" value="Unassembled WGS sequence"/>
</dbReference>
<gene>
    <name evidence="3" type="ORF">HLI28_10015</name>
</gene>
<dbReference type="RefSeq" id="WP_171247374.1">
    <property type="nucleotide sequence ID" value="NZ_JABFAJ010000018.1"/>
</dbReference>
<comment type="caution">
    <text evidence="3">The sequence shown here is derived from an EMBL/GenBank/DDBJ whole genome shotgun (WGS) entry which is preliminary data.</text>
</comment>
<dbReference type="PANTHER" id="PTHR33608">
    <property type="entry name" value="BLL2464 PROTEIN"/>
    <property type="match status" value="1"/>
</dbReference>
<feature type="domain" description="DUF58" evidence="2">
    <location>
        <begin position="209"/>
        <end position="398"/>
    </location>
</feature>
<dbReference type="AlphaFoldDB" id="A0A849KH02"/>
<dbReference type="InterPro" id="IPR002881">
    <property type="entry name" value="DUF58"/>
</dbReference>
<name>A0A849KH02_9MICO</name>
<protein>
    <submittedName>
        <fullName evidence="3">DUF58 domain-containing protein</fullName>
    </submittedName>
</protein>
<proteinExistence type="predicted"/>
<feature type="region of interest" description="Disordered" evidence="1">
    <location>
        <begin position="92"/>
        <end position="127"/>
    </location>
</feature>
<dbReference type="PANTHER" id="PTHR33608:SF3">
    <property type="entry name" value="SLR2013 PROTEIN"/>
    <property type="match status" value="1"/>
</dbReference>
<evidence type="ECO:0000256" key="1">
    <source>
        <dbReference type="SAM" id="MobiDB-lite"/>
    </source>
</evidence>